<evidence type="ECO:0000313" key="2">
    <source>
        <dbReference type="Proteomes" id="UP000593626"/>
    </source>
</evidence>
<protein>
    <submittedName>
        <fullName evidence="1">Uncharacterized protein</fullName>
    </submittedName>
</protein>
<dbReference type="RefSeq" id="WP_239673483.1">
    <property type="nucleotide sequence ID" value="NZ_CP049742.1"/>
</dbReference>
<dbReference type="KEGG" id="mcui:G8O30_02805"/>
<sequence length="71" mass="8316">MICHVCNGFNQIDFFCEECGGKMNDMGKRMDYEDKYSAYLTDLYEDNVLECEHLLVCTSCFRDRVVGIRVE</sequence>
<proteinExistence type="predicted"/>
<dbReference type="EMBL" id="CP049742">
    <property type="protein sequence ID" value="QPC45962.1"/>
    <property type="molecule type" value="Genomic_DNA"/>
</dbReference>
<gene>
    <name evidence="1" type="ORF">G8O30_02805</name>
</gene>
<accession>A0A7S8C9M9</accession>
<evidence type="ECO:0000313" key="1">
    <source>
        <dbReference type="EMBL" id="QPC45962.1"/>
    </source>
</evidence>
<keyword evidence="2" id="KW-1185">Reference proteome</keyword>
<dbReference type="AlphaFoldDB" id="A0A7S8C9M9"/>
<name>A0A7S8C9M9_9BACI</name>
<dbReference type="Proteomes" id="UP000593626">
    <property type="component" value="Chromosome"/>
</dbReference>
<reference evidence="1 2" key="1">
    <citation type="submission" date="2019-07" db="EMBL/GenBank/DDBJ databases">
        <title>Genome sequence of 2 isolates from Red Sea Mangroves.</title>
        <authorList>
            <person name="Sefrji F."/>
            <person name="Michoud G."/>
            <person name="Merlino G."/>
            <person name="Daffonchio D."/>
        </authorList>
    </citation>
    <scope>NUCLEOTIDE SEQUENCE [LARGE SCALE GENOMIC DNA]</scope>
    <source>
        <strain evidence="1 2">R1DC41</strain>
    </source>
</reference>
<organism evidence="1 2">
    <name type="scientific">Mangrovibacillus cuniculi</name>
    <dbReference type="NCBI Taxonomy" id="2593652"/>
    <lineage>
        <taxon>Bacteria</taxon>
        <taxon>Bacillati</taxon>
        <taxon>Bacillota</taxon>
        <taxon>Bacilli</taxon>
        <taxon>Bacillales</taxon>
        <taxon>Bacillaceae</taxon>
        <taxon>Mangrovibacillus</taxon>
    </lineage>
</organism>